<dbReference type="EMBL" id="UINC01146084">
    <property type="protein sequence ID" value="SVD36609.1"/>
    <property type="molecule type" value="Genomic_DNA"/>
</dbReference>
<feature type="non-terminal residue" evidence="2">
    <location>
        <position position="24"/>
    </location>
</feature>
<evidence type="ECO:0000256" key="1">
    <source>
        <dbReference type="SAM" id="MobiDB-lite"/>
    </source>
</evidence>
<organism evidence="2">
    <name type="scientific">marine metagenome</name>
    <dbReference type="NCBI Taxonomy" id="408172"/>
    <lineage>
        <taxon>unclassified sequences</taxon>
        <taxon>metagenomes</taxon>
        <taxon>ecological metagenomes</taxon>
    </lineage>
</organism>
<accession>A0A382UQS6</accession>
<gene>
    <name evidence="2" type="ORF">METZ01_LOCUS389463</name>
</gene>
<sequence>MSSLLSLLRRCRGEDQGKEEDDGD</sequence>
<name>A0A382UQS6_9ZZZZ</name>
<proteinExistence type="predicted"/>
<protein>
    <submittedName>
        <fullName evidence="2">Uncharacterized protein</fullName>
    </submittedName>
</protein>
<reference evidence="2" key="1">
    <citation type="submission" date="2018-05" db="EMBL/GenBank/DDBJ databases">
        <authorList>
            <person name="Lanie J.A."/>
            <person name="Ng W.-L."/>
            <person name="Kazmierczak K.M."/>
            <person name="Andrzejewski T.M."/>
            <person name="Davidsen T.M."/>
            <person name="Wayne K.J."/>
            <person name="Tettelin H."/>
            <person name="Glass J.I."/>
            <person name="Rusch D."/>
            <person name="Podicherti R."/>
            <person name="Tsui H.-C.T."/>
            <person name="Winkler M.E."/>
        </authorList>
    </citation>
    <scope>NUCLEOTIDE SEQUENCE</scope>
</reference>
<dbReference type="AlphaFoldDB" id="A0A382UQS6"/>
<feature type="region of interest" description="Disordered" evidence="1">
    <location>
        <begin position="1"/>
        <end position="24"/>
    </location>
</feature>
<evidence type="ECO:0000313" key="2">
    <source>
        <dbReference type="EMBL" id="SVD36609.1"/>
    </source>
</evidence>